<dbReference type="SUPFAM" id="SSF53474">
    <property type="entry name" value="alpha/beta-Hydrolases"/>
    <property type="match status" value="1"/>
</dbReference>
<keyword evidence="1" id="KW-0645">Protease</keyword>
<gene>
    <name evidence="7" type="ordered locus">SRM_00664</name>
</gene>
<evidence type="ECO:0000259" key="6">
    <source>
        <dbReference type="Pfam" id="PF00930"/>
    </source>
</evidence>
<organism evidence="7 8">
    <name type="scientific">Salinibacter ruber (strain M8)</name>
    <dbReference type="NCBI Taxonomy" id="761659"/>
    <lineage>
        <taxon>Bacteria</taxon>
        <taxon>Pseudomonadati</taxon>
        <taxon>Rhodothermota</taxon>
        <taxon>Rhodothermia</taxon>
        <taxon>Rhodothermales</taxon>
        <taxon>Salinibacteraceae</taxon>
        <taxon>Salinibacter</taxon>
    </lineage>
</organism>
<dbReference type="Proteomes" id="UP000000933">
    <property type="component" value="Chromosome"/>
</dbReference>
<feature type="domain" description="Dipeptidylpeptidase IV N-terminal" evidence="6">
    <location>
        <begin position="181"/>
        <end position="548"/>
    </location>
</feature>
<evidence type="ECO:0000256" key="3">
    <source>
        <dbReference type="ARBA" id="ARBA00023180"/>
    </source>
</evidence>
<evidence type="ECO:0000259" key="5">
    <source>
        <dbReference type="Pfam" id="PF00326"/>
    </source>
</evidence>
<dbReference type="Pfam" id="PF00326">
    <property type="entry name" value="Peptidase_S9"/>
    <property type="match status" value="1"/>
</dbReference>
<dbReference type="EMBL" id="FP565814">
    <property type="protein sequence ID" value="CBH23585.1"/>
    <property type="molecule type" value="Genomic_DNA"/>
</dbReference>
<dbReference type="Pfam" id="PF00930">
    <property type="entry name" value="DPPIV_N"/>
    <property type="match status" value="1"/>
</dbReference>
<name>D5H6D0_SALRM</name>
<protein>
    <submittedName>
        <fullName evidence="7">Dipeptidyl peptidase IV (DPP IV)</fullName>
    </submittedName>
</protein>
<evidence type="ECO:0000256" key="4">
    <source>
        <dbReference type="SAM" id="MobiDB-lite"/>
    </source>
</evidence>
<accession>D5H6D0</accession>
<dbReference type="GO" id="GO:0008239">
    <property type="term" value="F:dipeptidyl-peptidase activity"/>
    <property type="evidence" value="ECO:0007669"/>
    <property type="project" value="TreeGrafter"/>
</dbReference>
<dbReference type="InterPro" id="IPR050278">
    <property type="entry name" value="Serine_Prot_S9B/DPPIV"/>
</dbReference>
<dbReference type="Gene3D" id="3.40.50.1820">
    <property type="entry name" value="alpha/beta hydrolase"/>
    <property type="match status" value="1"/>
</dbReference>
<dbReference type="GO" id="GO:0006508">
    <property type="term" value="P:proteolysis"/>
    <property type="evidence" value="ECO:0007669"/>
    <property type="project" value="UniProtKB-KW"/>
</dbReference>
<dbReference type="GO" id="GO:0004252">
    <property type="term" value="F:serine-type endopeptidase activity"/>
    <property type="evidence" value="ECO:0007669"/>
    <property type="project" value="InterPro"/>
</dbReference>
<feature type="domain" description="Peptidase S9 prolyl oligopeptidase catalytic" evidence="5">
    <location>
        <begin position="636"/>
        <end position="838"/>
    </location>
</feature>
<dbReference type="PANTHER" id="PTHR11731:SF193">
    <property type="entry name" value="DIPEPTIDYL PEPTIDASE 9"/>
    <property type="match status" value="1"/>
</dbReference>
<dbReference type="AlphaFoldDB" id="D5H6D0"/>
<evidence type="ECO:0000313" key="8">
    <source>
        <dbReference type="Proteomes" id="UP000000933"/>
    </source>
</evidence>
<dbReference type="ESTHER" id="salrd-q2s516">
    <property type="family name" value="DPP4N_Peptidase_S9"/>
</dbReference>
<dbReference type="SUPFAM" id="SSF82171">
    <property type="entry name" value="DPP6 N-terminal domain-like"/>
    <property type="match status" value="1"/>
</dbReference>
<reference evidence="7 8" key="1">
    <citation type="journal article" date="2010" name="ISME J.">
        <title>Fine-scale evolution: genomic, phenotypic and ecological differentiation in two coexisting Salinibacter ruber strains.</title>
        <authorList>
            <person name="Pena A."/>
            <person name="Teeling H."/>
            <person name="Huerta-Cepas J."/>
            <person name="Santos F."/>
            <person name="Yarza P."/>
            <person name="Brito-Echeverria J."/>
            <person name="Lucio M."/>
            <person name="Schmitt-Kopplin P."/>
            <person name="Meseguer I."/>
            <person name="Schenowitz C."/>
            <person name="Dossat C."/>
            <person name="Barbe V."/>
            <person name="Dopazo J."/>
            <person name="Rossello-Mora R."/>
            <person name="Schuler M."/>
            <person name="Glockner F.O."/>
            <person name="Amann R."/>
            <person name="Gabaldon T."/>
            <person name="Anton J."/>
        </authorList>
    </citation>
    <scope>NUCLEOTIDE SEQUENCE [LARGE SCALE GENOMIC DNA]</scope>
    <source>
        <strain evidence="7 8">M8</strain>
    </source>
</reference>
<sequence>MSEQAHDRRLPGRWFPKLPAPMARRTCSPRPPASQPTGPRPVESTGIATAPRDEYVLGSRAGHFSLTSSPSLMMRRIAFSLVALLVLSVPAGPVQGQDGPEFTLESIHASATLRASTFQGGKWADQGPVITYIEAADSADATHLMRYNLRTDKQTRVIDGTTLHAGDVGRVVPIEDYTFGPAGDKVLIYTDSKEVWRANTKGYYYVYDLDAQTLTPVSDRDRGYQMFAKFSPSGAKVAFVRNRNLHVVNLTTGTETALTTDGDEGTIINGTFDWVYEEEFGVRDGWQWGPDGRRIAFFKLDESETRSFPLMNNTARYPDITTFRYPKAGEQNSEIKIGVVDLAAVDTTARSQPQAIQYFDTNTWNAGGQAHEYLARMGWTPEIDGTHRVWMYRLNRNQNVLDLLYGHPETGRTEPVLQDTQDTYIDVTDDKLTYLDDGEHFVFLSERSGYNHAYLYRTDGTELGPITGGEWEVTQFHGVDTEASTAYVTGTRDTSLERHLYATDVSLDAHEEAPPARKVTSRPGWHAINLSTDRDYYIDRHSAAGTPPSWALHEASGDRLTTLQANDTLEKRLDSLNLPPKQFTRLPGADGTALNASIIKPNDFDPARTYPVLMYVYGGPGVQTVTNQWGSSRQLWHQYLARAHDMVVVSVDNRGTGGRGKAFQDVSYQRLGQPESADQIRAAQALADSAWVDDANIGIWGWSYGGYMTLMSMLTEDGPSTFDTGVSVAPVTDWRLYDTIYTERYMSTPDQNADGYKNGAPQAYADRLREDQNLLIVHGDDDDNVHFQNSVQMVNRLQSANKQFRFMMYPTHEHGIAGGRTRLHLFTMITNHLTEHLSSDEPAQHTE</sequence>
<evidence type="ECO:0000256" key="1">
    <source>
        <dbReference type="ARBA" id="ARBA00022670"/>
    </source>
</evidence>
<dbReference type="Gene3D" id="2.140.10.30">
    <property type="entry name" value="Dipeptidylpeptidase IV, N-terminal domain"/>
    <property type="match status" value="1"/>
</dbReference>
<dbReference type="InterPro" id="IPR029058">
    <property type="entry name" value="AB_hydrolase_fold"/>
</dbReference>
<feature type="region of interest" description="Disordered" evidence="4">
    <location>
        <begin position="1"/>
        <end position="46"/>
    </location>
</feature>
<keyword evidence="3" id="KW-0325">Glycoprotein</keyword>
<proteinExistence type="predicted"/>
<reference evidence="8" key="2">
    <citation type="submission" date="2010-04" db="EMBL/GenBank/DDBJ databases">
        <title>Genome sequence of Salinibacter ruber M8.</title>
        <authorList>
            <consortium name="Genoscope"/>
        </authorList>
    </citation>
    <scope>NUCLEOTIDE SEQUENCE [LARGE SCALE GENOMIC DNA]</scope>
    <source>
        <strain evidence="8">M8</strain>
    </source>
</reference>
<dbReference type="PROSITE" id="PS00708">
    <property type="entry name" value="PRO_ENDOPEP_SER"/>
    <property type="match status" value="1"/>
</dbReference>
<dbReference type="PATRIC" id="fig|761659.10.peg.742"/>
<dbReference type="KEGG" id="srm:SRM_00664"/>
<feature type="compositionally biased region" description="Basic and acidic residues" evidence="4">
    <location>
        <begin position="1"/>
        <end position="10"/>
    </location>
</feature>
<dbReference type="InterPro" id="IPR001375">
    <property type="entry name" value="Peptidase_S9_cat"/>
</dbReference>
<evidence type="ECO:0000313" key="7">
    <source>
        <dbReference type="EMBL" id="CBH23585.1"/>
    </source>
</evidence>
<dbReference type="InterPro" id="IPR002471">
    <property type="entry name" value="Pept_S9_AS"/>
</dbReference>
<keyword evidence="2" id="KW-0378">Hydrolase</keyword>
<evidence type="ECO:0000256" key="2">
    <source>
        <dbReference type="ARBA" id="ARBA00022801"/>
    </source>
</evidence>
<dbReference type="FunFam" id="3.40.50.1820:FF:000003">
    <property type="entry name" value="Dipeptidyl peptidase 4"/>
    <property type="match status" value="1"/>
</dbReference>
<dbReference type="PANTHER" id="PTHR11731">
    <property type="entry name" value="PROTEASE FAMILY S9B,C DIPEPTIDYL-PEPTIDASE IV-RELATED"/>
    <property type="match status" value="1"/>
</dbReference>
<dbReference type="InterPro" id="IPR002469">
    <property type="entry name" value="Peptidase_S9B_N"/>
</dbReference>
<dbReference type="HOGENOM" id="CLU_006105_2_1_10"/>